<keyword evidence="3" id="KW-0539">Nucleus</keyword>
<organism evidence="6 7">
    <name type="scientific">Gigaspora margarita</name>
    <dbReference type="NCBI Taxonomy" id="4874"/>
    <lineage>
        <taxon>Eukaryota</taxon>
        <taxon>Fungi</taxon>
        <taxon>Fungi incertae sedis</taxon>
        <taxon>Mucoromycota</taxon>
        <taxon>Glomeromycotina</taxon>
        <taxon>Glomeromycetes</taxon>
        <taxon>Diversisporales</taxon>
        <taxon>Gigasporaceae</taxon>
        <taxon>Gigaspora</taxon>
    </lineage>
</organism>
<dbReference type="Proteomes" id="UP000439903">
    <property type="component" value="Unassembled WGS sequence"/>
</dbReference>
<dbReference type="OrthoDB" id="20582at2759"/>
<comment type="similarity">
    <text evidence="2">Belongs to the THOC5 family.</text>
</comment>
<dbReference type="GO" id="GO:0006406">
    <property type="term" value="P:mRNA export from nucleus"/>
    <property type="evidence" value="ECO:0007669"/>
    <property type="project" value="TreeGrafter"/>
</dbReference>
<evidence type="ECO:0000256" key="4">
    <source>
        <dbReference type="SAM" id="Coils"/>
    </source>
</evidence>
<dbReference type="PANTHER" id="PTHR13375">
    <property type="entry name" value="FMS INTERACTING PROTEIN"/>
    <property type="match status" value="1"/>
</dbReference>
<dbReference type="AlphaFoldDB" id="A0A8H4ASJ7"/>
<keyword evidence="4" id="KW-0175">Coiled coil</keyword>
<dbReference type="InterPro" id="IPR019163">
    <property type="entry name" value="THO_Thoc5"/>
</dbReference>
<dbReference type="GO" id="GO:0003729">
    <property type="term" value="F:mRNA binding"/>
    <property type="evidence" value="ECO:0007669"/>
    <property type="project" value="TreeGrafter"/>
</dbReference>
<name>A0A8H4ASJ7_GIGMA</name>
<feature type="coiled-coil region" evidence="4">
    <location>
        <begin position="220"/>
        <end position="250"/>
    </location>
</feature>
<protein>
    <submittedName>
        <fullName evidence="6">THO complex subunit 5-like</fullName>
    </submittedName>
</protein>
<evidence type="ECO:0000313" key="6">
    <source>
        <dbReference type="EMBL" id="KAF0528502.1"/>
    </source>
</evidence>
<sequence length="292" mass="34135">MNEQLIKKTFSEKTTYENSSISLDSQLDPEIHSISNSQQSTFHCASDPLNETDHTSSNDAIVLTLPTIIETQQLCSEIKQISTKLWESKEVGDEHWTFDTAIRRHLDLKFIKLRQLNRKMYQDKQCIKNKTHCAKVQMDLAHMKLQDVMFRKCLLKNMLSKLPRRFRFEDISLISLDEFMKTAPEQYLPVLSDNIDTKQRDHQLLLAQLRYEYAERIRLNDDYLEKLKKKEDALQRLKEKSNLYREINKTMSDPFSTINSLQQISTSLIPNISSSPEINSSTEHSNSMDVDN</sequence>
<reference evidence="6 7" key="1">
    <citation type="journal article" date="2019" name="Environ. Microbiol.">
        <title>At the nexus of three kingdoms: the genome of the mycorrhizal fungus Gigaspora margarita provides insights into plant, endobacterial and fungal interactions.</title>
        <authorList>
            <person name="Venice F."/>
            <person name="Ghignone S."/>
            <person name="Salvioli di Fossalunga A."/>
            <person name="Amselem J."/>
            <person name="Novero M."/>
            <person name="Xianan X."/>
            <person name="Sedzielewska Toro K."/>
            <person name="Morin E."/>
            <person name="Lipzen A."/>
            <person name="Grigoriev I.V."/>
            <person name="Henrissat B."/>
            <person name="Martin F.M."/>
            <person name="Bonfante P."/>
        </authorList>
    </citation>
    <scope>NUCLEOTIDE SEQUENCE [LARGE SCALE GENOMIC DNA]</scope>
    <source>
        <strain evidence="6 7">BEG34</strain>
    </source>
</reference>
<evidence type="ECO:0000256" key="5">
    <source>
        <dbReference type="SAM" id="MobiDB-lite"/>
    </source>
</evidence>
<dbReference type="PANTHER" id="PTHR13375:SF3">
    <property type="entry name" value="THO COMPLEX SUBUNIT 5 HOMOLOG"/>
    <property type="match status" value="1"/>
</dbReference>
<feature type="compositionally biased region" description="Low complexity" evidence="5">
    <location>
        <begin position="272"/>
        <end position="285"/>
    </location>
</feature>
<gene>
    <name evidence="6" type="ORF">F8M41_013126</name>
</gene>
<comment type="caution">
    <text evidence="6">The sequence shown here is derived from an EMBL/GenBank/DDBJ whole genome shotgun (WGS) entry which is preliminary data.</text>
</comment>
<evidence type="ECO:0000256" key="2">
    <source>
        <dbReference type="ARBA" id="ARBA00008044"/>
    </source>
</evidence>
<accession>A0A8H4ASJ7</accession>
<feature type="region of interest" description="Disordered" evidence="5">
    <location>
        <begin position="272"/>
        <end position="292"/>
    </location>
</feature>
<evidence type="ECO:0000313" key="7">
    <source>
        <dbReference type="Proteomes" id="UP000439903"/>
    </source>
</evidence>
<evidence type="ECO:0000256" key="3">
    <source>
        <dbReference type="ARBA" id="ARBA00023242"/>
    </source>
</evidence>
<dbReference type="GO" id="GO:0000445">
    <property type="term" value="C:THO complex part of transcription export complex"/>
    <property type="evidence" value="ECO:0007669"/>
    <property type="project" value="TreeGrafter"/>
</dbReference>
<dbReference type="EMBL" id="WTPW01000267">
    <property type="protein sequence ID" value="KAF0528502.1"/>
    <property type="molecule type" value="Genomic_DNA"/>
</dbReference>
<keyword evidence="7" id="KW-1185">Reference proteome</keyword>
<dbReference type="Pfam" id="PF09766">
    <property type="entry name" value="FmiP_Thoc5"/>
    <property type="match status" value="1"/>
</dbReference>
<comment type="subcellular location">
    <subcellularLocation>
        <location evidence="1">Nucleus</location>
    </subcellularLocation>
</comment>
<proteinExistence type="inferred from homology"/>
<evidence type="ECO:0000256" key="1">
    <source>
        <dbReference type="ARBA" id="ARBA00004123"/>
    </source>
</evidence>